<dbReference type="Pfam" id="PF06203">
    <property type="entry name" value="CCT"/>
    <property type="match status" value="1"/>
</dbReference>
<keyword evidence="13" id="KW-1185">Reference proteome</keyword>
<dbReference type="STRING" id="29655.A0A0K9NJH1"/>
<evidence type="ECO:0000256" key="8">
    <source>
        <dbReference type="PROSITE-ProRule" id="PRU00357"/>
    </source>
</evidence>
<feature type="domain" description="B box-type" evidence="10">
    <location>
        <begin position="12"/>
        <end position="57"/>
    </location>
</feature>
<keyword evidence="5" id="KW-0862">Zinc</keyword>
<evidence type="ECO:0000259" key="10">
    <source>
        <dbReference type="PROSITE" id="PS50119"/>
    </source>
</evidence>
<dbReference type="CDD" id="cd19821">
    <property type="entry name" value="Bbox1_BBX-like"/>
    <property type="match status" value="1"/>
</dbReference>
<evidence type="ECO:0000256" key="1">
    <source>
        <dbReference type="ARBA" id="ARBA00004123"/>
    </source>
</evidence>
<evidence type="ECO:0000256" key="2">
    <source>
        <dbReference type="ARBA" id="ARBA00010024"/>
    </source>
</evidence>
<comment type="caution">
    <text evidence="12">The sequence shown here is derived from an EMBL/GenBank/DDBJ whole genome shotgun (WGS) entry which is preliminary data.</text>
</comment>
<dbReference type="GO" id="GO:0006355">
    <property type="term" value="P:regulation of DNA-templated transcription"/>
    <property type="evidence" value="ECO:0000318"/>
    <property type="project" value="GO_Central"/>
</dbReference>
<dbReference type="GO" id="GO:0008270">
    <property type="term" value="F:zinc ion binding"/>
    <property type="evidence" value="ECO:0007669"/>
    <property type="project" value="UniProtKB-KW"/>
</dbReference>
<sequence length="366" mass="42324">MSNDTAATIGARMARACDNCLLKRAHWFCAADNVFLCQSCDKSVHSSPKHRHERVRRLKSSMSFLIPKPLIRDQDGSTGPTWQHAITRKARTPRTRNKGGGDGEEMQRKICPVVPDLDVCEEAEDLIFRVPVFNPVLHDQPFSHLHQEQDGMYDLKLASTIPITKRFIDKDEEGLMSDLDVADFDMDMDRLFGYEPQSVYYHMGDWENNCSDEAIASMSAFMESSGSVKEEELEETLVAKNNNTDMMLKLDYNAIIHDWSTQCLSSPWMSGTRSSVSEQENMELKACIEQGDVKMKTVKEEEQQHTFTVLKYTDFHREAKVSRYRQKRRKRLFAKKIRYEVRKLNAEKRPRIKGRFVKRSLTNLIL</sequence>
<comment type="subcellular location">
    <subcellularLocation>
        <location evidence="1 8">Nucleus</location>
    </subcellularLocation>
</comment>
<dbReference type="GO" id="GO:0005634">
    <property type="term" value="C:nucleus"/>
    <property type="evidence" value="ECO:0000318"/>
    <property type="project" value="GO_Central"/>
</dbReference>
<accession>A0A0K9NJH1</accession>
<dbReference type="OrthoDB" id="153872at2759"/>
<name>A0A0K9NJH1_ZOSMR</name>
<dbReference type="InterPro" id="IPR000315">
    <property type="entry name" value="Znf_B-box"/>
</dbReference>
<evidence type="ECO:0000256" key="5">
    <source>
        <dbReference type="ARBA" id="ARBA00022833"/>
    </source>
</evidence>
<evidence type="ECO:0000256" key="9">
    <source>
        <dbReference type="SAM" id="MobiDB-lite"/>
    </source>
</evidence>
<dbReference type="PROSITE" id="PS51017">
    <property type="entry name" value="CCT"/>
    <property type="match status" value="1"/>
</dbReference>
<feature type="compositionally biased region" description="Basic residues" evidence="9">
    <location>
        <begin position="86"/>
        <end position="97"/>
    </location>
</feature>
<evidence type="ECO:0000259" key="11">
    <source>
        <dbReference type="PROSITE" id="PS51017"/>
    </source>
</evidence>
<dbReference type="Proteomes" id="UP000036987">
    <property type="component" value="Unassembled WGS sequence"/>
</dbReference>
<dbReference type="SMART" id="SM00336">
    <property type="entry name" value="BBOX"/>
    <property type="match status" value="1"/>
</dbReference>
<protein>
    <submittedName>
        <fullName evidence="12">Uncharacterized protein</fullName>
    </submittedName>
</protein>
<feature type="region of interest" description="Disordered" evidence="9">
    <location>
        <begin position="75"/>
        <end position="106"/>
    </location>
</feature>
<dbReference type="EMBL" id="LFYR01002138">
    <property type="protein sequence ID" value="KMZ56768.1"/>
    <property type="molecule type" value="Genomic_DNA"/>
</dbReference>
<gene>
    <name evidence="12" type="ORF">ZOSMA_91G00340</name>
</gene>
<dbReference type="InterPro" id="IPR010402">
    <property type="entry name" value="CCT_domain"/>
</dbReference>
<keyword evidence="3" id="KW-0479">Metal-binding</keyword>
<feature type="domain" description="CCT" evidence="11">
    <location>
        <begin position="317"/>
        <end position="359"/>
    </location>
</feature>
<keyword evidence="4 7" id="KW-0863">Zinc-finger</keyword>
<dbReference type="InterPro" id="IPR052453">
    <property type="entry name" value="CONSTANS-like_ZF"/>
</dbReference>
<keyword evidence="6 8" id="KW-0539">Nucleus</keyword>
<evidence type="ECO:0000256" key="7">
    <source>
        <dbReference type="PROSITE-ProRule" id="PRU00024"/>
    </source>
</evidence>
<evidence type="ECO:0000313" key="12">
    <source>
        <dbReference type="EMBL" id="KMZ56768.1"/>
    </source>
</evidence>
<dbReference type="PANTHER" id="PTHR31874">
    <property type="entry name" value="CCT MOTIF FAMILY PROTEIN, EXPRESSED"/>
    <property type="match status" value="1"/>
</dbReference>
<dbReference type="AlphaFoldDB" id="A0A0K9NJH1"/>
<organism evidence="12 13">
    <name type="scientific">Zostera marina</name>
    <name type="common">Eelgrass</name>
    <dbReference type="NCBI Taxonomy" id="29655"/>
    <lineage>
        <taxon>Eukaryota</taxon>
        <taxon>Viridiplantae</taxon>
        <taxon>Streptophyta</taxon>
        <taxon>Embryophyta</taxon>
        <taxon>Tracheophyta</taxon>
        <taxon>Spermatophyta</taxon>
        <taxon>Magnoliopsida</taxon>
        <taxon>Liliopsida</taxon>
        <taxon>Zosteraceae</taxon>
        <taxon>Zostera</taxon>
    </lineage>
</organism>
<evidence type="ECO:0000256" key="4">
    <source>
        <dbReference type="ARBA" id="ARBA00022771"/>
    </source>
</evidence>
<dbReference type="InterPro" id="IPR049808">
    <property type="entry name" value="CONSTANS-like_Bbox1"/>
</dbReference>
<proteinExistence type="inferred from homology"/>
<comment type="similarity">
    <text evidence="2">Belongs to the CONSTANS family.</text>
</comment>
<dbReference type="Pfam" id="PF00643">
    <property type="entry name" value="zf-B_box"/>
    <property type="match status" value="1"/>
</dbReference>
<evidence type="ECO:0000313" key="13">
    <source>
        <dbReference type="Proteomes" id="UP000036987"/>
    </source>
</evidence>
<dbReference type="PANTHER" id="PTHR31874:SF1">
    <property type="entry name" value="ZINC FINGER PROTEIN CONSTANS-LIKE 6"/>
    <property type="match status" value="1"/>
</dbReference>
<evidence type="ECO:0000256" key="6">
    <source>
        <dbReference type="ARBA" id="ARBA00023242"/>
    </source>
</evidence>
<reference evidence="13" key="1">
    <citation type="journal article" date="2016" name="Nature">
        <title>The genome of the seagrass Zostera marina reveals angiosperm adaptation to the sea.</title>
        <authorList>
            <person name="Olsen J.L."/>
            <person name="Rouze P."/>
            <person name="Verhelst B."/>
            <person name="Lin Y.-C."/>
            <person name="Bayer T."/>
            <person name="Collen J."/>
            <person name="Dattolo E."/>
            <person name="De Paoli E."/>
            <person name="Dittami S."/>
            <person name="Maumus F."/>
            <person name="Michel G."/>
            <person name="Kersting A."/>
            <person name="Lauritano C."/>
            <person name="Lohaus R."/>
            <person name="Toepel M."/>
            <person name="Tonon T."/>
            <person name="Vanneste K."/>
            <person name="Amirebrahimi M."/>
            <person name="Brakel J."/>
            <person name="Bostroem C."/>
            <person name="Chovatia M."/>
            <person name="Grimwood J."/>
            <person name="Jenkins J.W."/>
            <person name="Jueterbock A."/>
            <person name="Mraz A."/>
            <person name="Stam W.T."/>
            <person name="Tice H."/>
            <person name="Bornberg-Bauer E."/>
            <person name="Green P.J."/>
            <person name="Pearson G.A."/>
            <person name="Procaccini G."/>
            <person name="Duarte C.M."/>
            <person name="Schmutz J."/>
            <person name="Reusch T.B.H."/>
            <person name="Van de Peer Y."/>
        </authorList>
    </citation>
    <scope>NUCLEOTIDE SEQUENCE [LARGE SCALE GENOMIC DNA]</scope>
    <source>
        <strain evidence="13">cv. Finnish</strain>
    </source>
</reference>
<dbReference type="PROSITE" id="PS50119">
    <property type="entry name" value="ZF_BBOX"/>
    <property type="match status" value="1"/>
</dbReference>
<evidence type="ECO:0000256" key="3">
    <source>
        <dbReference type="ARBA" id="ARBA00022723"/>
    </source>
</evidence>